<evidence type="ECO:0000256" key="3">
    <source>
        <dbReference type="PIRSR" id="PIRSR603782-1"/>
    </source>
</evidence>
<dbReference type="EMBL" id="QUZK01000014">
    <property type="protein sequence ID" value="RFF31934.1"/>
    <property type="molecule type" value="Genomic_DNA"/>
</dbReference>
<protein>
    <recommendedName>
        <fullName evidence="5">Thioredoxin domain-containing protein</fullName>
    </recommendedName>
</protein>
<comment type="similarity">
    <text evidence="1">Belongs to the SCO1/2 family.</text>
</comment>
<sequence>MKKTTIFAVLALFLAPVVIAILLNSQWLDWRPGSTRNYGELLQPAIRLPEFELQTASGETVTRETLAGQWQLLHYRAAGCDDACLEDLYWLRQIRLGQDRHQPKVALMFVTPGEIDDETLAAIHELAEDYRVFESDAGSALSPALPDAGLEAISYIVDPKGHIILRYPQDADLNGMRRDLSRLLTWTQTGPE</sequence>
<feature type="binding site" evidence="3">
    <location>
        <position position="80"/>
    </location>
    <ligand>
        <name>Cu cation</name>
        <dbReference type="ChEBI" id="CHEBI:23378"/>
    </ligand>
</feature>
<dbReference type="PROSITE" id="PS51352">
    <property type="entry name" value="THIOREDOXIN_2"/>
    <property type="match status" value="1"/>
</dbReference>
<dbReference type="RefSeq" id="WP_116649592.1">
    <property type="nucleotide sequence ID" value="NZ_QUZK01000014.1"/>
</dbReference>
<keyword evidence="7" id="KW-1185">Reference proteome</keyword>
<proteinExistence type="inferred from homology"/>
<dbReference type="OrthoDB" id="9785445at2"/>
<dbReference type="SUPFAM" id="SSF52833">
    <property type="entry name" value="Thioredoxin-like"/>
    <property type="match status" value="1"/>
</dbReference>
<dbReference type="Proteomes" id="UP000260351">
    <property type="component" value="Unassembled WGS sequence"/>
</dbReference>
<keyword evidence="2 3" id="KW-0186">Copper</keyword>
<organism evidence="6 7">
    <name type="scientific">Wenzhouxiangella sediminis</name>
    <dbReference type="NCBI Taxonomy" id="1792836"/>
    <lineage>
        <taxon>Bacteria</taxon>
        <taxon>Pseudomonadati</taxon>
        <taxon>Pseudomonadota</taxon>
        <taxon>Gammaproteobacteria</taxon>
        <taxon>Chromatiales</taxon>
        <taxon>Wenzhouxiangellaceae</taxon>
        <taxon>Wenzhouxiangella</taxon>
    </lineage>
</organism>
<reference evidence="6 7" key="1">
    <citation type="submission" date="2018-08" db="EMBL/GenBank/DDBJ databases">
        <title>Wenzhouxiangella salilacus sp. nov., a novel bacterium isolated from a saline lake in Xinjiang Province, China.</title>
        <authorList>
            <person name="Han S."/>
        </authorList>
    </citation>
    <scope>NUCLEOTIDE SEQUENCE [LARGE SCALE GENOMIC DNA]</scope>
    <source>
        <strain evidence="6 7">XDB06</strain>
    </source>
</reference>
<gene>
    <name evidence="6" type="ORF">DZC52_02780</name>
</gene>
<evidence type="ECO:0000313" key="6">
    <source>
        <dbReference type="EMBL" id="RFF31934.1"/>
    </source>
</evidence>
<evidence type="ECO:0000256" key="1">
    <source>
        <dbReference type="ARBA" id="ARBA00010996"/>
    </source>
</evidence>
<keyword evidence="4" id="KW-1015">Disulfide bond</keyword>
<feature type="binding site" evidence="3">
    <location>
        <position position="84"/>
    </location>
    <ligand>
        <name>Cu cation</name>
        <dbReference type="ChEBI" id="CHEBI:23378"/>
    </ligand>
</feature>
<dbReference type="InterPro" id="IPR003782">
    <property type="entry name" value="SCO1/SenC"/>
</dbReference>
<dbReference type="Pfam" id="PF02630">
    <property type="entry name" value="SCO1-SenC"/>
    <property type="match status" value="1"/>
</dbReference>
<dbReference type="InterPro" id="IPR036249">
    <property type="entry name" value="Thioredoxin-like_sf"/>
</dbReference>
<evidence type="ECO:0000256" key="2">
    <source>
        <dbReference type="ARBA" id="ARBA00023008"/>
    </source>
</evidence>
<keyword evidence="3" id="KW-0479">Metal-binding</keyword>
<feature type="domain" description="Thioredoxin" evidence="5">
    <location>
        <begin position="42"/>
        <end position="185"/>
    </location>
</feature>
<evidence type="ECO:0000259" key="5">
    <source>
        <dbReference type="PROSITE" id="PS51352"/>
    </source>
</evidence>
<comment type="caution">
    <text evidence="6">The sequence shown here is derived from an EMBL/GenBank/DDBJ whole genome shotgun (WGS) entry which is preliminary data.</text>
</comment>
<evidence type="ECO:0000256" key="4">
    <source>
        <dbReference type="PIRSR" id="PIRSR603782-2"/>
    </source>
</evidence>
<dbReference type="Gene3D" id="3.40.30.10">
    <property type="entry name" value="Glutaredoxin"/>
    <property type="match status" value="1"/>
</dbReference>
<dbReference type="InterPro" id="IPR013766">
    <property type="entry name" value="Thioredoxin_domain"/>
</dbReference>
<dbReference type="AlphaFoldDB" id="A0A3E1KBE0"/>
<dbReference type="GO" id="GO:0046872">
    <property type="term" value="F:metal ion binding"/>
    <property type="evidence" value="ECO:0007669"/>
    <property type="project" value="UniProtKB-KW"/>
</dbReference>
<evidence type="ECO:0000313" key="7">
    <source>
        <dbReference type="Proteomes" id="UP000260351"/>
    </source>
</evidence>
<accession>A0A3E1KBE0</accession>
<name>A0A3E1KBE0_9GAMM</name>
<feature type="disulfide bond" description="Redox-active" evidence="4">
    <location>
        <begin position="80"/>
        <end position="84"/>
    </location>
</feature>